<evidence type="ECO:0000256" key="1">
    <source>
        <dbReference type="ARBA" id="ARBA00023015"/>
    </source>
</evidence>
<dbReference type="Proteomes" id="UP000000707">
    <property type="component" value="Unassembled WGS sequence"/>
</dbReference>
<dbReference type="GO" id="GO:0003677">
    <property type="term" value="F:DNA binding"/>
    <property type="evidence" value="ECO:0007669"/>
    <property type="project" value="UniProtKB-KW"/>
</dbReference>
<protein>
    <recommendedName>
        <fullName evidence="6">Zn(2)-C6 fungal-type domain-containing protein</fullName>
    </recommendedName>
</protein>
<keyword evidence="2" id="KW-0238">DNA-binding</keyword>
<keyword evidence="1" id="KW-0805">Transcription regulation</keyword>
<evidence type="ECO:0000259" key="6">
    <source>
        <dbReference type="PROSITE" id="PS50048"/>
    </source>
</evidence>
<dbReference type="PANTHER" id="PTHR31069:SF32">
    <property type="entry name" value="ARGININE METABOLISM REGULATION PROTEIN II"/>
    <property type="match status" value="1"/>
</dbReference>
<dbReference type="PROSITE" id="PS00463">
    <property type="entry name" value="ZN2_CY6_FUNGAL_1"/>
    <property type="match status" value="1"/>
</dbReference>
<dbReference type="InterPro" id="IPR021858">
    <property type="entry name" value="Fun_TF"/>
</dbReference>
<evidence type="ECO:0000256" key="4">
    <source>
        <dbReference type="ARBA" id="ARBA00023242"/>
    </source>
</evidence>
<dbReference type="InterPro" id="IPR036864">
    <property type="entry name" value="Zn2-C6_fun-type_DNA-bd_sf"/>
</dbReference>
<dbReference type="AlphaFoldDB" id="G3AXM9"/>
<dbReference type="GeneID" id="18249665"/>
<dbReference type="HOGENOM" id="CLU_009030_1_0_1"/>
<dbReference type="Gene3D" id="4.10.240.10">
    <property type="entry name" value="Zn(2)-C6 fungal-type DNA-binding domain"/>
    <property type="match status" value="1"/>
</dbReference>
<dbReference type="CDD" id="cd00067">
    <property type="entry name" value="GAL4"/>
    <property type="match status" value="1"/>
</dbReference>
<dbReference type="Pfam" id="PF11951">
    <property type="entry name" value="Fungal_trans_2"/>
    <property type="match status" value="1"/>
</dbReference>
<evidence type="ECO:0000256" key="2">
    <source>
        <dbReference type="ARBA" id="ARBA00023125"/>
    </source>
</evidence>
<dbReference type="SMART" id="SM00066">
    <property type="entry name" value="GAL4"/>
    <property type="match status" value="1"/>
</dbReference>
<proteinExistence type="predicted"/>
<accession>G3AXM9</accession>
<dbReference type="InterPro" id="IPR050675">
    <property type="entry name" value="OAF3"/>
</dbReference>
<keyword evidence="4" id="KW-0539">Nucleus</keyword>
<dbReference type="PROSITE" id="PS50048">
    <property type="entry name" value="ZN2_CY6_FUNGAL_2"/>
    <property type="match status" value="1"/>
</dbReference>
<organism evidence="8">
    <name type="scientific">Candida tenuis (strain ATCC 10573 / BCRC 21748 / CBS 615 / JCM 9827 / NBRC 10315 / NRRL Y-1498 / VKM Y-70)</name>
    <name type="common">Yeast</name>
    <name type="synonym">Yamadazyma tenuis</name>
    <dbReference type="NCBI Taxonomy" id="590646"/>
    <lineage>
        <taxon>Eukaryota</taxon>
        <taxon>Fungi</taxon>
        <taxon>Dikarya</taxon>
        <taxon>Ascomycota</taxon>
        <taxon>Saccharomycotina</taxon>
        <taxon>Pichiomycetes</taxon>
        <taxon>Debaryomycetaceae</taxon>
        <taxon>Yamadazyma</taxon>
    </lineage>
</organism>
<dbReference type="GO" id="GO:0000981">
    <property type="term" value="F:DNA-binding transcription factor activity, RNA polymerase II-specific"/>
    <property type="evidence" value="ECO:0007669"/>
    <property type="project" value="InterPro"/>
</dbReference>
<keyword evidence="8" id="KW-1185">Reference proteome</keyword>
<evidence type="ECO:0000256" key="5">
    <source>
        <dbReference type="SAM" id="MobiDB-lite"/>
    </source>
</evidence>
<sequence>MPGRRTFNGCWTCRSRKVKCDGQRESCARCEKAGLTCKGYDIKLSYYQSLTVSRDGQLIDSTKTPSGKPEKHTRRKMSLVQYPPESQYQTFAALNGSIDRLDTAVASGAPSYDIGPFRVYASTVQLPMASLPRVQTAPAKRRPSEPVHSQQSSVYRLQDLLNGEAGREELGGREPPLESDSYDANDAAEAPVYGAAELVAPSLMPLARLSIHAIKGPDYHINDQNIHHITYPTFFPNIDSDDWVPGVSEMEKLVRRGTGLTLAPLYVELLREFSSISAIFLKVKFAATENHPDFWTLYVKPLVDSVVLSEIASRDAEITDVSVDEVGSAGDKTRRWTRHLQQAIHGLVLSVAAFRHSTAAKFRIRHNTDIPGDIALSICLRKRALNMLNFHLDEYDDIHEAIPPFCHLKYDTQLLLAIVLQLEIDTYYNVFENLELLFSIGELVAQGPLKKCGNDVSICLVTMFEVMTTMYKSTQRINVYNYQMSESDMDRYDDLHDSYDLVRALGASRASTEPEPDDHDEPAIVGPTSSTQPLVDHTDYNDYTADVGVDPLATTLTPAQAVYAAYGVPQSLCVLLDHIVTLANHKRVFYSEKRYPRNFPKICSEFEEKLERWHVQWDLRNSTGKFKSRAHQAVWWYIQAVHAAIKIYFRRLIKSQASAAHVTEISRAVQEMQQDGAIRLRLPFWVGLMCANETNYETSKAVIAACFGEDLTYWRAQQVIIEMDKRRAHDPIIWMELVREWDIALFLG</sequence>
<dbReference type="STRING" id="590646.G3AXM9"/>
<dbReference type="eggNOG" id="ENOG502QQBG">
    <property type="taxonomic scope" value="Eukaryota"/>
</dbReference>
<dbReference type="PANTHER" id="PTHR31069">
    <property type="entry name" value="OLEATE-ACTIVATED TRANSCRIPTION FACTOR 1-RELATED"/>
    <property type="match status" value="1"/>
</dbReference>
<dbReference type="InterPro" id="IPR001138">
    <property type="entry name" value="Zn2Cys6_DnaBD"/>
</dbReference>
<evidence type="ECO:0000313" key="7">
    <source>
        <dbReference type="EMBL" id="EGV65654.1"/>
    </source>
</evidence>
<gene>
    <name evidence="7" type="ORF">CANTEDRAFT_133057</name>
</gene>
<dbReference type="GO" id="GO:0008270">
    <property type="term" value="F:zinc ion binding"/>
    <property type="evidence" value="ECO:0007669"/>
    <property type="project" value="InterPro"/>
</dbReference>
<feature type="region of interest" description="Disordered" evidence="5">
    <location>
        <begin position="507"/>
        <end position="531"/>
    </location>
</feature>
<dbReference type="EMBL" id="GL996512">
    <property type="protein sequence ID" value="EGV65654.1"/>
    <property type="molecule type" value="Genomic_DNA"/>
</dbReference>
<dbReference type="KEGG" id="cten:18249665"/>
<evidence type="ECO:0000313" key="8">
    <source>
        <dbReference type="Proteomes" id="UP000000707"/>
    </source>
</evidence>
<dbReference type="SUPFAM" id="SSF57701">
    <property type="entry name" value="Zn2/Cys6 DNA-binding domain"/>
    <property type="match status" value="1"/>
</dbReference>
<evidence type="ECO:0000256" key="3">
    <source>
        <dbReference type="ARBA" id="ARBA00023163"/>
    </source>
</evidence>
<keyword evidence="3" id="KW-0804">Transcription</keyword>
<dbReference type="OrthoDB" id="3477330at2759"/>
<feature type="domain" description="Zn(2)-C6 fungal-type" evidence="6">
    <location>
        <begin position="9"/>
        <end position="37"/>
    </location>
</feature>
<name>G3AXM9_CANTC</name>
<dbReference type="Pfam" id="PF00172">
    <property type="entry name" value="Zn_clus"/>
    <property type="match status" value="1"/>
</dbReference>
<reference evidence="7 8" key="1">
    <citation type="journal article" date="2011" name="Proc. Natl. Acad. Sci. U.S.A.">
        <title>Comparative genomics of xylose-fermenting fungi for enhanced biofuel production.</title>
        <authorList>
            <person name="Wohlbach D.J."/>
            <person name="Kuo A."/>
            <person name="Sato T.K."/>
            <person name="Potts K.M."/>
            <person name="Salamov A.A."/>
            <person name="LaButti K.M."/>
            <person name="Sun H."/>
            <person name="Clum A."/>
            <person name="Pangilinan J.L."/>
            <person name="Lindquist E.A."/>
            <person name="Lucas S."/>
            <person name="Lapidus A."/>
            <person name="Jin M."/>
            <person name="Gunawan C."/>
            <person name="Balan V."/>
            <person name="Dale B.E."/>
            <person name="Jeffries T.W."/>
            <person name="Zinkel R."/>
            <person name="Barry K.W."/>
            <person name="Grigoriev I.V."/>
            <person name="Gasch A.P."/>
        </authorList>
    </citation>
    <scope>NUCLEOTIDE SEQUENCE [LARGE SCALE GENOMIC DNA]</scope>
    <source>
        <strain evidence="8">ATCC 10573 / BCRC 21748 / CBS 615 / JCM 9827 / NBRC 10315 / NRRL Y-1498 / VKM Y-70</strain>
    </source>
</reference>
<feature type="region of interest" description="Disordered" evidence="5">
    <location>
        <begin position="133"/>
        <end position="155"/>
    </location>
</feature>